<dbReference type="Proteomes" id="UP000326198">
    <property type="component" value="Unassembled WGS sequence"/>
</dbReference>
<evidence type="ECO:0000313" key="2">
    <source>
        <dbReference type="EMBL" id="KAE8375830.1"/>
    </source>
</evidence>
<organism evidence="2 3">
    <name type="scientific">Aspergillus bertholletiae</name>
    <dbReference type="NCBI Taxonomy" id="1226010"/>
    <lineage>
        <taxon>Eukaryota</taxon>
        <taxon>Fungi</taxon>
        <taxon>Dikarya</taxon>
        <taxon>Ascomycota</taxon>
        <taxon>Pezizomycotina</taxon>
        <taxon>Eurotiomycetes</taxon>
        <taxon>Eurotiomycetidae</taxon>
        <taxon>Eurotiales</taxon>
        <taxon>Aspergillaceae</taxon>
        <taxon>Aspergillus</taxon>
        <taxon>Aspergillus subgen. Circumdati</taxon>
    </lineage>
</organism>
<accession>A0A5N7B3S4</accession>
<sequence>MDPVTASTEQEAQPEHASRDMPPSTMAAPCPDQGPTPTPTLTPKKRKRAKKKQQQADASAPEPHDLPIPGPNPTSTIEYYSRLPVQRLLDWQLDKSNSPVVREITNNLSRLAAFVQTRGTEASEPCSFCREKQGVWQSCIIGSDTTADMKIHGSCANCRFSRRYTCAHRIHREGSADIGSPSAARGETQPPSQPTDEDAFHIARPVSDEEAEQFLILLQPKSAQGQSSPSTQKSGNVQGSEQGQSVTQGKVPQPQKTMAFASVTSDSVAARVKCRHDGKAIPFPLRPEAFHDVSLLRQSLHDMTQHYNVIRQRIEQIEGTEPHRTMVNPWDLIKE</sequence>
<gene>
    <name evidence="2" type="ORF">BDV26DRAFT_294644</name>
</gene>
<name>A0A5N7B3S4_9EURO</name>
<dbReference type="AlphaFoldDB" id="A0A5N7B3S4"/>
<dbReference type="EMBL" id="ML736252">
    <property type="protein sequence ID" value="KAE8375830.1"/>
    <property type="molecule type" value="Genomic_DNA"/>
</dbReference>
<dbReference type="InterPro" id="IPR022190">
    <property type="entry name" value="DUF3716"/>
</dbReference>
<keyword evidence="3" id="KW-1185">Reference proteome</keyword>
<dbReference type="OrthoDB" id="4499406at2759"/>
<proteinExistence type="predicted"/>
<feature type="compositionally biased region" description="Basic residues" evidence="1">
    <location>
        <begin position="43"/>
        <end position="53"/>
    </location>
</feature>
<feature type="compositionally biased region" description="Polar residues" evidence="1">
    <location>
        <begin position="1"/>
        <end position="11"/>
    </location>
</feature>
<feature type="region of interest" description="Disordered" evidence="1">
    <location>
        <begin position="175"/>
        <end position="198"/>
    </location>
</feature>
<dbReference type="Pfam" id="PF12511">
    <property type="entry name" value="DUF3716"/>
    <property type="match status" value="1"/>
</dbReference>
<reference evidence="2 3" key="1">
    <citation type="submission" date="2019-04" db="EMBL/GenBank/DDBJ databases">
        <title>Friends and foes A comparative genomics studyof 23 Aspergillus species from section Flavi.</title>
        <authorList>
            <consortium name="DOE Joint Genome Institute"/>
            <person name="Kjaerbolling I."/>
            <person name="Vesth T."/>
            <person name="Frisvad J.C."/>
            <person name="Nybo J.L."/>
            <person name="Theobald S."/>
            <person name="Kildgaard S."/>
            <person name="Isbrandt T."/>
            <person name="Kuo A."/>
            <person name="Sato A."/>
            <person name="Lyhne E.K."/>
            <person name="Kogle M.E."/>
            <person name="Wiebenga A."/>
            <person name="Kun R.S."/>
            <person name="Lubbers R.J."/>
            <person name="Makela M.R."/>
            <person name="Barry K."/>
            <person name="Chovatia M."/>
            <person name="Clum A."/>
            <person name="Daum C."/>
            <person name="Haridas S."/>
            <person name="He G."/>
            <person name="LaButti K."/>
            <person name="Lipzen A."/>
            <person name="Mondo S."/>
            <person name="Riley R."/>
            <person name="Salamov A."/>
            <person name="Simmons B.A."/>
            <person name="Magnuson J.K."/>
            <person name="Henrissat B."/>
            <person name="Mortensen U.H."/>
            <person name="Larsen T.O."/>
            <person name="Devries R.P."/>
            <person name="Grigoriev I.V."/>
            <person name="Machida M."/>
            <person name="Baker S.E."/>
            <person name="Andersen M.R."/>
        </authorList>
    </citation>
    <scope>NUCLEOTIDE SEQUENCE [LARGE SCALE GENOMIC DNA]</scope>
    <source>
        <strain evidence="2 3">IBT 29228</strain>
    </source>
</reference>
<evidence type="ECO:0000256" key="1">
    <source>
        <dbReference type="SAM" id="MobiDB-lite"/>
    </source>
</evidence>
<protein>
    <submittedName>
        <fullName evidence="2">Uncharacterized protein</fullName>
    </submittedName>
</protein>
<feature type="region of interest" description="Disordered" evidence="1">
    <location>
        <begin position="1"/>
        <end position="77"/>
    </location>
</feature>
<evidence type="ECO:0000313" key="3">
    <source>
        <dbReference type="Proteomes" id="UP000326198"/>
    </source>
</evidence>
<feature type="region of interest" description="Disordered" evidence="1">
    <location>
        <begin position="221"/>
        <end position="253"/>
    </location>
</feature>